<dbReference type="InParanoid" id="A0A1C7N2E9"/>
<dbReference type="STRING" id="101091.A0A1C7N2E9"/>
<dbReference type="OrthoDB" id="2221171at2759"/>
<evidence type="ECO:0000313" key="1">
    <source>
        <dbReference type="EMBL" id="OBZ83158.1"/>
    </source>
</evidence>
<comment type="caution">
    <text evidence="1">The sequence shown here is derived from an EMBL/GenBank/DDBJ whole genome shotgun (WGS) entry which is preliminary data.</text>
</comment>
<dbReference type="Proteomes" id="UP000093000">
    <property type="component" value="Unassembled WGS sequence"/>
</dbReference>
<accession>A0A1C7N2E9</accession>
<gene>
    <name evidence="1" type="ORF">A0J61_08792</name>
</gene>
<protein>
    <submittedName>
        <fullName evidence="1">Uncharacterized protein</fullName>
    </submittedName>
</protein>
<feature type="non-terminal residue" evidence="1">
    <location>
        <position position="93"/>
    </location>
</feature>
<sequence>STKAVKKGSRIDKVKKHANWSLNTSTFEDYYYKPVGQLNESTKIQNAIFSNDTENITTTSESEAEATRIVIGMTANPQVAEAKDEEVVVTRPC</sequence>
<organism evidence="1 2">
    <name type="scientific">Choanephora cucurbitarum</name>
    <dbReference type="NCBI Taxonomy" id="101091"/>
    <lineage>
        <taxon>Eukaryota</taxon>
        <taxon>Fungi</taxon>
        <taxon>Fungi incertae sedis</taxon>
        <taxon>Mucoromycota</taxon>
        <taxon>Mucoromycotina</taxon>
        <taxon>Mucoromycetes</taxon>
        <taxon>Mucorales</taxon>
        <taxon>Mucorineae</taxon>
        <taxon>Choanephoraceae</taxon>
        <taxon>Choanephoroideae</taxon>
        <taxon>Choanephora</taxon>
    </lineage>
</organism>
<dbReference type="EMBL" id="LUGH01000712">
    <property type="protein sequence ID" value="OBZ83158.1"/>
    <property type="molecule type" value="Genomic_DNA"/>
</dbReference>
<reference evidence="1 2" key="1">
    <citation type="submission" date="2016-03" db="EMBL/GenBank/DDBJ databases">
        <title>Choanephora cucurbitarum.</title>
        <authorList>
            <person name="Min B."/>
            <person name="Park H."/>
            <person name="Park J.-H."/>
            <person name="Shin H.-D."/>
            <person name="Choi I.-G."/>
        </authorList>
    </citation>
    <scope>NUCLEOTIDE SEQUENCE [LARGE SCALE GENOMIC DNA]</scope>
    <source>
        <strain evidence="1 2">KUS-F28377</strain>
    </source>
</reference>
<dbReference type="AlphaFoldDB" id="A0A1C7N2E9"/>
<evidence type="ECO:0000313" key="2">
    <source>
        <dbReference type="Proteomes" id="UP000093000"/>
    </source>
</evidence>
<name>A0A1C7N2E9_9FUNG</name>
<proteinExistence type="predicted"/>
<keyword evidence="2" id="KW-1185">Reference proteome</keyword>
<feature type="non-terminal residue" evidence="1">
    <location>
        <position position="1"/>
    </location>
</feature>